<evidence type="ECO:0000313" key="2">
    <source>
        <dbReference type="Proteomes" id="UP000193061"/>
    </source>
</evidence>
<name>A0A1X7A0I9_9RHOB</name>
<gene>
    <name evidence="1" type="ORF">ROA7450_03563</name>
</gene>
<proteinExistence type="predicted"/>
<evidence type="ECO:0000313" key="1">
    <source>
        <dbReference type="EMBL" id="SLN67074.1"/>
    </source>
</evidence>
<accession>A0A1X7A0I9</accession>
<keyword evidence="2" id="KW-1185">Reference proteome</keyword>
<sequence length="50" mass="5413">MIFGIQTIANPTWELGSNFCRLIVGMDSQAANSVDLAEQSNGFGLPLTQR</sequence>
<organism evidence="1 2">
    <name type="scientific">Roseovarius albus</name>
    <dbReference type="NCBI Taxonomy" id="1247867"/>
    <lineage>
        <taxon>Bacteria</taxon>
        <taxon>Pseudomonadati</taxon>
        <taxon>Pseudomonadota</taxon>
        <taxon>Alphaproteobacteria</taxon>
        <taxon>Rhodobacterales</taxon>
        <taxon>Roseobacteraceae</taxon>
        <taxon>Roseovarius</taxon>
    </lineage>
</organism>
<protein>
    <submittedName>
        <fullName evidence="1">Uncharacterized protein</fullName>
    </submittedName>
</protein>
<dbReference type="EMBL" id="FWFX01000014">
    <property type="protein sequence ID" value="SLN67074.1"/>
    <property type="molecule type" value="Genomic_DNA"/>
</dbReference>
<dbReference type="Proteomes" id="UP000193061">
    <property type="component" value="Unassembled WGS sequence"/>
</dbReference>
<dbReference type="AlphaFoldDB" id="A0A1X7A0I9"/>
<reference evidence="1 2" key="1">
    <citation type="submission" date="2017-03" db="EMBL/GenBank/DDBJ databases">
        <authorList>
            <person name="Afonso C.L."/>
            <person name="Miller P.J."/>
            <person name="Scott M.A."/>
            <person name="Spackman E."/>
            <person name="Goraichik I."/>
            <person name="Dimitrov K.M."/>
            <person name="Suarez D.L."/>
            <person name="Swayne D.E."/>
        </authorList>
    </citation>
    <scope>NUCLEOTIDE SEQUENCE [LARGE SCALE GENOMIC DNA]</scope>
    <source>
        <strain evidence="1 2">CECT 7450</strain>
    </source>
</reference>